<dbReference type="CDD" id="cd00085">
    <property type="entry name" value="HNHc"/>
    <property type="match status" value="1"/>
</dbReference>
<feature type="domain" description="HNH endonuclease 5" evidence="1">
    <location>
        <begin position="17"/>
        <end position="68"/>
    </location>
</feature>
<name>A0A1T3WN37_9MYCO</name>
<proteinExistence type="predicted"/>
<gene>
    <name evidence="2" type="ORF">BV510_04485</name>
</gene>
<dbReference type="InterPro" id="IPR003615">
    <property type="entry name" value="HNH_nuc"/>
</dbReference>
<reference evidence="2 3" key="1">
    <citation type="submission" date="2016-09" db="EMBL/GenBank/DDBJ databases">
        <title>genome sequences of unsequenced Mycobacteria.</title>
        <authorList>
            <person name="Greninger A.L."/>
            <person name="Jerome K.R."/>
            <person name="Mcnair B."/>
            <person name="Wallis C."/>
            <person name="Fang F."/>
        </authorList>
    </citation>
    <scope>NUCLEOTIDE SEQUENCE [LARGE SCALE GENOMIC DNA]</scope>
    <source>
        <strain evidence="2 3">BM1</strain>
    </source>
</reference>
<dbReference type="Gene3D" id="1.10.30.50">
    <property type="match status" value="1"/>
</dbReference>
<comment type="caution">
    <text evidence="2">The sequence shown here is derived from an EMBL/GenBank/DDBJ whole genome shotgun (WGS) entry which is preliminary data.</text>
</comment>
<evidence type="ECO:0000313" key="2">
    <source>
        <dbReference type="EMBL" id="OPE55551.1"/>
    </source>
</evidence>
<dbReference type="AlphaFoldDB" id="A0A1T3WN37"/>
<dbReference type="Proteomes" id="UP000191039">
    <property type="component" value="Unassembled WGS sequence"/>
</dbReference>
<organism evidence="2 3">
    <name type="scientific">Mycolicibacterium diernhoferi</name>
    <dbReference type="NCBI Taxonomy" id="1801"/>
    <lineage>
        <taxon>Bacteria</taxon>
        <taxon>Bacillati</taxon>
        <taxon>Actinomycetota</taxon>
        <taxon>Actinomycetes</taxon>
        <taxon>Mycobacteriales</taxon>
        <taxon>Mycobacteriaceae</taxon>
        <taxon>Mycolicibacterium</taxon>
    </lineage>
</organism>
<dbReference type="EMBL" id="MIJD01000027">
    <property type="protein sequence ID" value="OPE55551.1"/>
    <property type="molecule type" value="Genomic_DNA"/>
</dbReference>
<evidence type="ECO:0000259" key="1">
    <source>
        <dbReference type="Pfam" id="PF14279"/>
    </source>
</evidence>
<dbReference type="Pfam" id="PF14279">
    <property type="entry name" value="HNH_5"/>
    <property type="match status" value="1"/>
</dbReference>
<accession>A0A1T3WN37</accession>
<evidence type="ECO:0000313" key="3">
    <source>
        <dbReference type="Proteomes" id="UP000191039"/>
    </source>
</evidence>
<dbReference type="InterPro" id="IPR029471">
    <property type="entry name" value="HNH_5"/>
</dbReference>
<sequence length="79" mass="8799">MECFTPADLVDRHGDRCVYCPDGAFECIDHVVCVRAGGTHTLDNVVPCCVSCNTAKYWVVDQPLIRRFDELRAQTVVAP</sequence>
<protein>
    <recommendedName>
        <fullName evidence="1">HNH endonuclease 5 domain-containing protein</fullName>
    </recommendedName>
</protein>